<dbReference type="GO" id="GO:0003677">
    <property type="term" value="F:DNA binding"/>
    <property type="evidence" value="ECO:0007669"/>
    <property type="project" value="InterPro"/>
</dbReference>
<evidence type="ECO:0000259" key="2">
    <source>
        <dbReference type="Pfam" id="PF00589"/>
    </source>
</evidence>
<dbReference type="EMBL" id="LS398552">
    <property type="protein sequence ID" value="SPR05669.1"/>
    <property type="molecule type" value="Genomic_DNA"/>
</dbReference>
<dbReference type="SUPFAM" id="SSF56349">
    <property type="entry name" value="DNA breaking-rejoining enzymes"/>
    <property type="match status" value="1"/>
</dbReference>
<keyword evidence="1" id="KW-0233">DNA recombination</keyword>
<feature type="domain" description="Tyr recombinase" evidence="2">
    <location>
        <begin position="7"/>
        <end position="84"/>
    </location>
</feature>
<accession>A0A2U3QXM3</accession>
<dbReference type="InterPro" id="IPR013762">
    <property type="entry name" value="Integrase-like_cat_sf"/>
</dbReference>
<proteinExistence type="predicted"/>
<dbReference type="InterPro" id="IPR011010">
    <property type="entry name" value="DNA_brk_join_enz"/>
</dbReference>
<evidence type="ECO:0000256" key="1">
    <source>
        <dbReference type="ARBA" id="ARBA00023172"/>
    </source>
</evidence>
<evidence type="ECO:0000313" key="3">
    <source>
        <dbReference type="EMBL" id="SPR05669.1"/>
    </source>
</evidence>
<protein>
    <submittedName>
        <fullName evidence="3">Integrase</fullName>
    </submittedName>
</protein>
<name>A0A2U3QXM3_ORITS</name>
<reference evidence="4" key="1">
    <citation type="submission" date="2018-03" db="EMBL/GenBank/DDBJ databases">
        <authorList>
            <person name="Batty M. E."/>
            <person name="Batty M E."/>
        </authorList>
    </citation>
    <scope>NUCLEOTIDE SEQUENCE [LARGE SCALE GENOMIC DNA]</scope>
</reference>
<dbReference type="GO" id="GO:0015074">
    <property type="term" value="P:DNA integration"/>
    <property type="evidence" value="ECO:0007669"/>
    <property type="project" value="InterPro"/>
</dbReference>
<organism evidence="3 4">
    <name type="scientific">Orientia tsutsugamushi</name>
    <name type="common">Rickettsia tsutsugamushi</name>
    <dbReference type="NCBI Taxonomy" id="784"/>
    <lineage>
        <taxon>Bacteria</taxon>
        <taxon>Pseudomonadati</taxon>
        <taxon>Pseudomonadota</taxon>
        <taxon>Alphaproteobacteria</taxon>
        <taxon>Rickettsiales</taxon>
        <taxon>Rickettsiaceae</taxon>
        <taxon>Rickettsieae</taxon>
        <taxon>Orientia</taxon>
    </lineage>
</organism>
<dbReference type="Proteomes" id="UP000244943">
    <property type="component" value="Chromosome I"/>
</dbReference>
<dbReference type="GeneID" id="89460320"/>
<dbReference type="RefSeq" id="WP_231966991.1">
    <property type="nucleotide sequence ID" value="NZ_LS398552.1"/>
</dbReference>
<evidence type="ECO:0000313" key="4">
    <source>
        <dbReference type="Proteomes" id="UP000244943"/>
    </source>
</evidence>
<dbReference type="GO" id="GO:0006310">
    <property type="term" value="P:DNA recombination"/>
    <property type="evidence" value="ECO:0007669"/>
    <property type="project" value="UniProtKB-KW"/>
</dbReference>
<gene>
    <name evidence="3" type="ORF">UT76HP_00740</name>
</gene>
<dbReference type="Gene3D" id="1.10.443.10">
    <property type="entry name" value="Intergrase catalytic core"/>
    <property type="match status" value="1"/>
</dbReference>
<sequence>MKEKYGIYQKTKNGKAQNISLTDEAMEILQARKLISKSKWVLPSTTSESGHLEHPNNSWHRICEKAGIKNFRIHDLRRTFASCMEMQAQVRGQLV</sequence>
<dbReference type="Pfam" id="PF00589">
    <property type="entry name" value="Phage_integrase"/>
    <property type="match status" value="1"/>
</dbReference>
<dbReference type="InterPro" id="IPR002104">
    <property type="entry name" value="Integrase_catalytic"/>
</dbReference>
<dbReference type="AlphaFoldDB" id="A0A2U3QXM3"/>